<dbReference type="Proteomes" id="UP000224460">
    <property type="component" value="Unassembled WGS sequence"/>
</dbReference>
<accession>A0AC61D8W7</accession>
<evidence type="ECO:0000313" key="2">
    <source>
        <dbReference type="Proteomes" id="UP000224460"/>
    </source>
</evidence>
<reference evidence="1" key="1">
    <citation type="submission" date="2017-10" db="EMBL/GenBank/DDBJ databases">
        <title>Genome sequence of cellulolytic Lachnospiraceae bacterium XHS1971 isolated from hotspring sediment.</title>
        <authorList>
            <person name="Vasudevan G."/>
            <person name="Joshi A.J."/>
            <person name="Hivarkar S."/>
            <person name="Lanjekar V.B."/>
            <person name="Dhakephalkar P.K."/>
            <person name="Dagar S."/>
        </authorList>
    </citation>
    <scope>NUCLEOTIDE SEQUENCE</scope>
    <source>
        <strain evidence="1">XHS1971</strain>
    </source>
</reference>
<proteinExistence type="predicted"/>
<name>A0AC61D8W7_9FIRM</name>
<protein>
    <submittedName>
        <fullName evidence="1">Integrase</fullName>
    </submittedName>
</protein>
<evidence type="ECO:0000313" key="1">
    <source>
        <dbReference type="EMBL" id="PHV69220.1"/>
    </source>
</evidence>
<comment type="caution">
    <text evidence="1">The sequence shown here is derived from an EMBL/GenBank/DDBJ whole genome shotgun (WGS) entry which is preliminary data.</text>
</comment>
<keyword evidence="2" id="KW-1185">Reference proteome</keyword>
<sequence>MNIHKTIVYTKEIYEKANKANKELLKDYLVELKSKKRKPNTLEQYLSDGRMLICYVANEMENKSFLDFNKKDFRQVSLWLTEDRQVSNARFNRVFALIHGMMEYAEDEEDYEYEKNYARKIKNLPKEPVKKITFLTDIQISKIRGYLLEHKMYRECAYLDISYDSAARINEVIQMKKQDLVDNRYSNTVVGKRGKQFNLIIHDHSIESLRLYLEQRGEDHKEELWVSVRRKDHKVVGKQAAYEWTKKMCKILTELEGKPITFSPHCFRHSALENYENGTHYMCRVLAEPKKFSLEELRVLAHHDSMDTTKSYLKPKENNVIEGMFGVKIS</sequence>
<organism evidence="1 2">
    <name type="scientific">Sporanaerobium hydrogeniformans</name>
    <dbReference type="NCBI Taxonomy" id="3072179"/>
    <lineage>
        <taxon>Bacteria</taxon>
        <taxon>Bacillati</taxon>
        <taxon>Bacillota</taxon>
        <taxon>Clostridia</taxon>
        <taxon>Lachnospirales</taxon>
        <taxon>Lachnospiraceae</taxon>
        <taxon>Sporanaerobium</taxon>
    </lineage>
</organism>
<dbReference type="EMBL" id="PEDL01000041">
    <property type="protein sequence ID" value="PHV69220.1"/>
    <property type="molecule type" value="Genomic_DNA"/>
</dbReference>
<gene>
    <name evidence="1" type="ORF">CS063_16900</name>
</gene>